<organism evidence="2">
    <name type="scientific">marine sediment metagenome</name>
    <dbReference type="NCBI Taxonomy" id="412755"/>
    <lineage>
        <taxon>unclassified sequences</taxon>
        <taxon>metagenomes</taxon>
        <taxon>ecological metagenomes</taxon>
    </lineage>
</organism>
<dbReference type="EMBL" id="LAZR01052610">
    <property type="protein sequence ID" value="KKK82568.1"/>
    <property type="molecule type" value="Genomic_DNA"/>
</dbReference>
<feature type="region of interest" description="Disordered" evidence="1">
    <location>
        <begin position="1"/>
        <end position="33"/>
    </location>
</feature>
<gene>
    <name evidence="2" type="ORF">LCGC14_2802080</name>
</gene>
<accession>A0A0F8YME0</accession>
<evidence type="ECO:0000256" key="1">
    <source>
        <dbReference type="SAM" id="MobiDB-lite"/>
    </source>
</evidence>
<feature type="compositionally biased region" description="Basic residues" evidence="1">
    <location>
        <begin position="1"/>
        <end position="14"/>
    </location>
</feature>
<comment type="caution">
    <text evidence="2">The sequence shown here is derived from an EMBL/GenBank/DDBJ whole genome shotgun (WGS) entry which is preliminary data.</text>
</comment>
<name>A0A0F8YME0_9ZZZZ</name>
<dbReference type="AlphaFoldDB" id="A0A0F8YME0"/>
<evidence type="ECO:0000313" key="2">
    <source>
        <dbReference type="EMBL" id="KKK82568.1"/>
    </source>
</evidence>
<protein>
    <submittedName>
        <fullName evidence="2">Uncharacterized protein</fullName>
    </submittedName>
</protein>
<reference evidence="2" key="1">
    <citation type="journal article" date="2015" name="Nature">
        <title>Complex archaea that bridge the gap between prokaryotes and eukaryotes.</title>
        <authorList>
            <person name="Spang A."/>
            <person name="Saw J.H."/>
            <person name="Jorgensen S.L."/>
            <person name="Zaremba-Niedzwiedzka K."/>
            <person name="Martijn J."/>
            <person name="Lind A.E."/>
            <person name="van Eijk R."/>
            <person name="Schleper C."/>
            <person name="Guy L."/>
            <person name="Ettema T.J."/>
        </authorList>
    </citation>
    <scope>NUCLEOTIDE SEQUENCE</scope>
</reference>
<proteinExistence type="predicted"/>
<sequence>MAKRKKKAAKKKTGTRGGARPNSGPKPKMKNGRIISVWLGDEHLAKLDQVPDVPTRSEAIRVLIDAG</sequence>